<evidence type="ECO:0000313" key="2">
    <source>
        <dbReference type="Proteomes" id="UP000001312"/>
    </source>
</evidence>
<reference evidence="2" key="1">
    <citation type="journal article" date="2011" name="PLoS Genet.">
        <title>Genomic analysis of the necrotrophic fungal pathogens Sclerotinia sclerotiorum and Botrytis cinerea.</title>
        <authorList>
            <person name="Amselem J."/>
            <person name="Cuomo C.A."/>
            <person name="van Kan J.A."/>
            <person name="Viaud M."/>
            <person name="Benito E.P."/>
            <person name="Couloux A."/>
            <person name="Coutinho P.M."/>
            <person name="de Vries R.P."/>
            <person name="Dyer P.S."/>
            <person name="Fillinger S."/>
            <person name="Fournier E."/>
            <person name="Gout L."/>
            <person name="Hahn M."/>
            <person name="Kohn L."/>
            <person name="Lapalu N."/>
            <person name="Plummer K.M."/>
            <person name="Pradier J.M."/>
            <person name="Quevillon E."/>
            <person name="Sharon A."/>
            <person name="Simon A."/>
            <person name="ten Have A."/>
            <person name="Tudzynski B."/>
            <person name="Tudzynski P."/>
            <person name="Wincker P."/>
            <person name="Andrew M."/>
            <person name="Anthouard V."/>
            <person name="Beever R.E."/>
            <person name="Beffa R."/>
            <person name="Benoit I."/>
            <person name="Bouzid O."/>
            <person name="Brault B."/>
            <person name="Chen Z."/>
            <person name="Choquer M."/>
            <person name="Collemare J."/>
            <person name="Cotton P."/>
            <person name="Danchin E.G."/>
            <person name="Da Silva C."/>
            <person name="Gautier A."/>
            <person name="Giraud C."/>
            <person name="Giraud T."/>
            <person name="Gonzalez C."/>
            <person name="Grossetete S."/>
            <person name="Guldener U."/>
            <person name="Henrissat B."/>
            <person name="Howlett B.J."/>
            <person name="Kodira C."/>
            <person name="Kretschmer M."/>
            <person name="Lappartient A."/>
            <person name="Leroch M."/>
            <person name="Levis C."/>
            <person name="Mauceli E."/>
            <person name="Neuveglise C."/>
            <person name="Oeser B."/>
            <person name="Pearson M."/>
            <person name="Poulain J."/>
            <person name="Poussereau N."/>
            <person name="Quesneville H."/>
            <person name="Rascle C."/>
            <person name="Schumacher J."/>
            <person name="Segurens B."/>
            <person name="Sexton A."/>
            <person name="Silva E."/>
            <person name="Sirven C."/>
            <person name="Soanes D.M."/>
            <person name="Talbot N.J."/>
            <person name="Templeton M."/>
            <person name="Yandava C."/>
            <person name="Yarden O."/>
            <person name="Zeng Q."/>
            <person name="Rollins J.A."/>
            <person name="Lebrun M.H."/>
            <person name="Dickman M."/>
        </authorList>
    </citation>
    <scope>NUCLEOTIDE SEQUENCE [LARGE SCALE GENOMIC DNA]</scope>
    <source>
        <strain evidence="2">ATCC 18683 / 1980 / Ss-1</strain>
    </source>
</reference>
<sequence>MSFRLYHEHDRRFENVYIRSGTYSIDHSEKYENVLKDKLNVALDAMVAIPICFTSRRWISSGSSPIM</sequence>
<dbReference type="Proteomes" id="UP000001312">
    <property type="component" value="Unassembled WGS sequence"/>
</dbReference>
<dbReference type="EMBL" id="CH476627">
    <property type="protein sequence ID" value="EDO03820.1"/>
    <property type="molecule type" value="Genomic_DNA"/>
</dbReference>
<dbReference type="HOGENOM" id="CLU_2813965_0_0_1"/>
<keyword evidence="2" id="KW-1185">Reference proteome</keyword>
<organism evidence="1 2">
    <name type="scientific">Sclerotinia sclerotiorum (strain ATCC 18683 / 1980 / Ss-1)</name>
    <name type="common">White mold</name>
    <name type="synonym">Whetzelinia sclerotiorum</name>
    <dbReference type="NCBI Taxonomy" id="665079"/>
    <lineage>
        <taxon>Eukaryota</taxon>
        <taxon>Fungi</taxon>
        <taxon>Dikarya</taxon>
        <taxon>Ascomycota</taxon>
        <taxon>Pezizomycotina</taxon>
        <taxon>Leotiomycetes</taxon>
        <taxon>Helotiales</taxon>
        <taxon>Sclerotiniaceae</taxon>
        <taxon>Sclerotinia</taxon>
    </lineage>
</organism>
<gene>
    <name evidence="1" type="ORF">SS1G_06301</name>
</gene>
<dbReference type="AlphaFoldDB" id="A7ELV4"/>
<protein>
    <submittedName>
        <fullName evidence="1">Uncharacterized protein</fullName>
    </submittedName>
</protein>
<dbReference type="KEGG" id="ssl:SS1G_06301"/>
<accession>A7ELV4</accession>
<name>A7ELV4_SCLS1</name>
<dbReference type="RefSeq" id="XP_001593379.1">
    <property type="nucleotide sequence ID" value="XM_001593329.1"/>
</dbReference>
<dbReference type="InParanoid" id="A7ELV4"/>
<dbReference type="GeneID" id="5488971"/>
<proteinExistence type="predicted"/>
<evidence type="ECO:0000313" key="1">
    <source>
        <dbReference type="EMBL" id="EDO03820.1"/>
    </source>
</evidence>